<reference evidence="5 6" key="1">
    <citation type="submission" date="2023-08" db="EMBL/GenBank/DDBJ databases">
        <authorList>
            <person name="Folkvardsen B D."/>
            <person name="Norman A."/>
        </authorList>
    </citation>
    <scope>NUCLEOTIDE SEQUENCE [LARGE SCALE GENOMIC DNA]</scope>
    <source>
        <strain evidence="5 6">Mu0083</strain>
    </source>
</reference>
<sequence>MIDYGALPPEVNSTRMYTGAGAGPLLAAAAAWDVLAQELSLTAAAVEMNIADLTSGPWSGPSATAMAAAALPFTTWFKTTAAQAEQSAMQAKAAAAAFEAAFAMTVPPQMVFANRAQLMTLVATNFFGQNTPAIAATEAHYAAMWAQDAVAMYTYSVGSAAATQLTEFTAPPQTTNPGGTAEQAAAVGQSVANATATNVAQPLAEAGSGAGAGAGATAPTAPAATTPIPPGITYLLSEWTALNRLVNSGYSPASIGAAAGAELESWDHAPKGYTGVRDLLAKAAEAEAKAAEIPAKAGTAAARTPGFNPATPSAALGRGMQVGALSVPQSWPTTPSPGAQPATLASSRMAAAAESAGMSRGSMAGMSGLAALPAAANANANSGPTGFRFVPRYGYRHRVMNRPPSAG</sequence>
<dbReference type="Pfam" id="PF12484">
    <property type="entry name" value="PPE-SVP"/>
    <property type="match status" value="1"/>
</dbReference>
<evidence type="ECO:0000259" key="4">
    <source>
        <dbReference type="Pfam" id="PF12484"/>
    </source>
</evidence>
<accession>A0ABN9N776</accession>
<dbReference type="InterPro" id="IPR038332">
    <property type="entry name" value="PPE_sf"/>
</dbReference>
<dbReference type="PANTHER" id="PTHR46766">
    <property type="entry name" value="GLUTAMINE-RICH PROTEIN 2"/>
    <property type="match status" value="1"/>
</dbReference>
<organism evidence="5 6">
    <name type="scientific">[Mycobacterium] kokjensenii</name>
    <dbReference type="NCBI Taxonomy" id="3064287"/>
    <lineage>
        <taxon>Bacteria</taxon>
        <taxon>Bacillati</taxon>
        <taxon>Actinomycetota</taxon>
        <taxon>Actinomycetes</taxon>
        <taxon>Mycobacteriales</taxon>
        <taxon>Mycobacteriaceae</taxon>
        <taxon>Mycolicibacter</taxon>
    </lineage>
</organism>
<comment type="similarity">
    <text evidence="1">Belongs to the mycobacterial PPE family.</text>
</comment>
<evidence type="ECO:0000259" key="3">
    <source>
        <dbReference type="Pfam" id="PF00823"/>
    </source>
</evidence>
<evidence type="ECO:0000256" key="1">
    <source>
        <dbReference type="ARBA" id="ARBA00010652"/>
    </source>
</evidence>
<gene>
    <name evidence="5" type="ORF">MU0083_002746</name>
</gene>
<proteinExistence type="inferred from homology"/>
<evidence type="ECO:0000313" key="6">
    <source>
        <dbReference type="Proteomes" id="UP001190336"/>
    </source>
</evidence>
<dbReference type="RefSeq" id="WP_308473490.1">
    <property type="nucleotide sequence ID" value="NZ_OY726394.1"/>
</dbReference>
<feature type="domain" description="PPE family C-terminal" evidence="4">
    <location>
        <begin position="313"/>
        <end position="403"/>
    </location>
</feature>
<keyword evidence="6" id="KW-1185">Reference proteome</keyword>
<dbReference type="SUPFAM" id="SSF140459">
    <property type="entry name" value="PE/PPE dimer-like"/>
    <property type="match status" value="1"/>
</dbReference>
<dbReference type="Pfam" id="PF00823">
    <property type="entry name" value="PPE"/>
    <property type="match status" value="1"/>
</dbReference>
<evidence type="ECO:0000256" key="2">
    <source>
        <dbReference type="SAM" id="MobiDB-lite"/>
    </source>
</evidence>
<feature type="domain" description="PPE" evidence="3">
    <location>
        <begin position="3"/>
        <end position="166"/>
    </location>
</feature>
<protein>
    <submittedName>
        <fullName evidence="5">PPE family protein</fullName>
    </submittedName>
</protein>
<dbReference type="EMBL" id="OY726394">
    <property type="protein sequence ID" value="CAJ1501692.1"/>
    <property type="molecule type" value="Genomic_DNA"/>
</dbReference>
<feature type="compositionally biased region" description="Polar residues" evidence="2">
    <location>
        <begin position="327"/>
        <end position="337"/>
    </location>
</feature>
<name>A0ABN9N776_9MYCO</name>
<dbReference type="PANTHER" id="PTHR46766:SF1">
    <property type="entry name" value="GLUTAMINE-RICH PROTEIN 2"/>
    <property type="match status" value="1"/>
</dbReference>
<dbReference type="Proteomes" id="UP001190336">
    <property type="component" value="Chromosome"/>
</dbReference>
<evidence type="ECO:0000313" key="5">
    <source>
        <dbReference type="EMBL" id="CAJ1501692.1"/>
    </source>
</evidence>
<dbReference type="InterPro" id="IPR022171">
    <property type="entry name" value="PPE_C"/>
</dbReference>
<feature type="region of interest" description="Disordered" evidence="2">
    <location>
        <begin position="326"/>
        <end position="346"/>
    </location>
</feature>
<dbReference type="Gene3D" id="1.20.1260.20">
    <property type="entry name" value="PPE superfamily"/>
    <property type="match status" value="1"/>
</dbReference>
<dbReference type="InterPro" id="IPR000030">
    <property type="entry name" value="PPE_dom"/>
</dbReference>